<accession>A0A8B8CYW6</accession>
<dbReference type="KEGG" id="cvn:111122638"/>
<proteinExistence type="predicted"/>
<feature type="region of interest" description="Disordered" evidence="1">
    <location>
        <begin position="61"/>
        <end position="86"/>
    </location>
</feature>
<dbReference type="CDD" id="cd20237">
    <property type="entry name" value="PFM_LIN24-like"/>
    <property type="match status" value="1"/>
</dbReference>
<name>A0A8B8CYW6_CRAVI</name>
<organism evidence="2 4">
    <name type="scientific">Crassostrea virginica</name>
    <name type="common">Eastern oyster</name>
    <dbReference type="NCBI Taxonomy" id="6565"/>
    <lineage>
        <taxon>Eukaryota</taxon>
        <taxon>Metazoa</taxon>
        <taxon>Spiralia</taxon>
        <taxon>Lophotrochozoa</taxon>
        <taxon>Mollusca</taxon>
        <taxon>Bivalvia</taxon>
        <taxon>Autobranchia</taxon>
        <taxon>Pteriomorphia</taxon>
        <taxon>Ostreida</taxon>
        <taxon>Ostreoidea</taxon>
        <taxon>Ostreidae</taxon>
        <taxon>Crassostrea</taxon>
    </lineage>
</organism>
<evidence type="ECO:0000256" key="1">
    <source>
        <dbReference type="SAM" id="MobiDB-lite"/>
    </source>
</evidence>
<evidence type="ECO:0000313" key="3">
    <source>
        <dbReference type="RefSeq" id="XP_022320188.1"/>
    </source>
</evidence>
<dbReference type="GeneID" id="111122790"/>
<dbReference type="OrthoDB" id="5819442at2759"/>
<reference evidence="3 4" key="1">
    <citation type="submission" date="2025-04" db="UniProtKB">
        <authorList>
            <consortium name="RefSeq"/>
        </authorList>
    </citation>
    <scope>IDENTIFICATION</scope>
    <source>
        <tissue evidence="3 4">Whole sample</tissue>
    </source>
</reference>
<dbReference type="Proteomes" id="UP000694844">
    <property type="component" value="Chromosome 3"/>
</dbReference>
<dbReference type="AlphaFoldDB" id="A0A8B8CYW6"/>
<sequence>MSSEDKYRINLQDLFEEYAWRRFTARRSILSRLFSRRSKYYIDIRWGFIEFKHETTRFDERPDAVDTTPGEVSVSGESGAKSGSPKVSKDVVLYQSDYENRTPMHQEYTFSSTRETTNSTTVELQESYTKGGECNIEISVPGDLVTVGAGLSGELSVSNTETESFESTATWTVDTKIAVKSGHRAEATVHVSERNSIADFEVKTTMKITDGKELPIAIRRLSDDKIVHVVVVPDLLDVFYDLVENNQNVQSSEYLDKSRKTPRKRHEVIMYTRGTCKSISWKNQHVEVHSKRIGSYSSDDDSLKGHND</sequence>
<dbReference type="PANTHER" id="PTHR39369:SF6">
    <property type="entry name" value="LIN-24 (TWENTY-FOUR) LIKE"/>
    <property type="match status" value="1"/>
</dbReference>
<dbReference type="RefSeq" id="XP_022320429.1">
    <property type="nucleotide sequence ID" value="XM_022464721.1"/>
</dbReference>
<dbReference type="PANTHER" id="PTHR39369">
    <property type="entry name" value="LIN-24 (TWENTY-FOUR) LIKE"/>
    <property type="match status" value="1"/>
</dbReference>
<dbReference type="KEGG" id="cvn:111122790"/>
<protein>
    <submittedName>
        <fullName evidence="3">Uncharacterized protein LOC111122638</fullName>
    </submittedName>
    <submittedName>
        <fullName evidence="4">Uncharacterized protein LOC111122790</fullName>
    </submittedName>
</protein>
<evidence type="ECO:0000313" key="2">
    <source>
        <dbReference type="Proteomes" id="UP000694844"/>
    </source>
</evidence>
<dbReference type="RefSeq" id="XP_022320188.1">
    <property type="nucleotide sequence ID" value="XM_022464480.1"/>
</dbReference>
<evidence type="ECO:0000313" key="4">
    <source>
        <dbReference type="RefSeq" id="XP_022320429.1"/>
    </source>
</evidence>
<dbReference type="SUPFAM" id="SSF56973">
    <property type="entry name" value="Aerolisin/ETX pore-forming domain"/>
    <property type="match status" value="1"/>
</dbReference>
<keyword evidence="2" id="KW-1185">Reference proteome</keyword>
<gene>
    <name evidence="4" type="primary">LOC111122790</name>
    <name evidence="3" type="synonym">LOC111122638</name>
</gene>
<dbReference type="Gene3D" id="2.170.15.10">
    <property type="entry name" value="Proaerolysin, chain A, domain 3"/>
    <property type="match status" value="1"/>
</dbReference>